<reference evidence="2 3" key="1">
    <citation type="journal article" date="2011" name="Stand. Genomic Sci.">
        <title>Complete genome sequence of the thermophilic sulfur-reducer Hippea maritima type strain (MH(2)).</title>
        <authorList>
            <person name="Huntemann M."/>
            <person name="Lu M."/>
            <person name="Nolan M."/>
            <person name="Lapidus A."/>
            <person name="Lucas S."/>
            <person name="Hammon N."/>
            <person name="Deshpande S."/>
            <person name="Cheng J.F."/>
            <person name="Tapia R."/>
            <person name="Han C."/>
            <person name="Goodwin L."/>
            <person name="Pitluck S."/>
            <person name="Liolios K."/>
            <person name="Pagani I."/>
            <person name="Ivanova N."/>
            <person name="Ovchinikova G."/>
            <person name="Pati A."/>
            <person name="Chen A."/>
            <person name="Palaniappan K."/>
            <person name="Land M."/>
            <person name="Hauser L."/>
            <person name="Jeffries C.D."/>
            <person name="Detter J.C."/>
            <person name="Brambilla E.M."/>
            <person name="Rohde M."/>
            <person name="Spring S."/>
            <person name="Goker M."/>
            <person name="Woyke T."/>
            <person name="Bristow J."/>
            <person name="Eisen J.A."/>
            <person name="Markowitz V."/>
            <person name="Hugenholtz P."/>
            <person name="Kyrpides N.C."/>
            <person name="Klenk H.P."/>
            <person name="Mavromatis K."/>
        </authorList>
    </citation>
    <scope>NUCLEOTIDE SEQUENCE [LARGE SCALE GENOMIC DNA]</scope>
    <source>
        <strain evidence="3">ATCC 700847 / DSM 10411 / MH2</strain>
    </source>
</reference>
<gene>
    <name evidence="2" type="ordered locus">Hipma_1227</name>
</gene>
<dbReference type="Proteomes" id="UP000008139">
    <property type="component" value="Chromosome"/>
</dbReference>
<dbReference type="eggNOG" id="ENOG5032Y53">
    <property type="taxonomic scope" value="Bacteria"/>
</dbReference>
<dbReference type="OrthoDB" id="5526819at2"/>
<name>F2LX05_HIPMA</name>
<proteinExistence type="predicted"/>
<dbReference type="InterPro" id="IPR035205">
    <property type="entry name" value="DUF5320"/>
</dbReference>
<dbReference type="AlphaFoldDB" id="F2LX05"/>
<evidence type="ECO:0000256" key="1">
    <source>
        <dbReference type="SAM" id="Coils"/>
    </source>
</evidence>
<dbReference type="Pfam" id="PF17253">
    <property type="entry name" value="DUF5320"/>
    <property type="match status" value="1"/>
</dbReference>
<evidence type="ECO:0000313" key="2">
    <source>
        <dbReference type="EMBL" id="AEA34189.1"/>
    </source>
</evidence>
<dbReference type="KEGG" id="hmr:Hipma_1227"/>
<feature type="coiled-coil region" evidence="1">
    <location>
        <begin position="80"/>
        <end position="107"/>
    </location>
</feature>
<organism evidence="2 3">
    <name type="scientific">Hippea maritima (strain ATCC 700847 / DSM 10411 / MH2)</name>
    <dbReference type="NCBI Taxonomy" id="760142"/>
    <lineage>
        <taxon>Bacteria</taxon>
        <taxon>Pseudomonadati</taxon>
        <taxon>Campylobacterota</taxon>
        <taxon>Desulfurellia</taxon>
        <taxon>Desulfurellales</taxon>
        <taxon>Hippeaceae</taxon>
        <taxon>Hippea</taxon>
    </lineage>
</organism>
<sequence>MPWGDRTGPFGAGPRTGRGLGYCSGNTVPGYMVRSSGFGWGRGFGGGRGFGRGRGFGFGRWGYEPYFYHAPSAPSKDDEKKFLESQIDSLTRSIEALKLRLKELEGED</sequence>
<keyword evidence="3" id="KW-1185">Reference proteome</keyword>
<dbReference type="STRING" id="760142.Hipma_1227"/>
<dbReference type="RefSeq" id="WP_013682226.1">
    <property type="nucleotide sequence ID" value="NC_015318.1"/>
</dbReference>
<dbReference type="InParanoid" id="F2LX05"/>
<accession>F2LX05</accession>
<dbReference type="EMBL" id="CP002606">
    <property type="protein sequence ID" value="AEA34189.1"/>
    <property type="molecule type" value="Genomic_DNA"/>
</dbReference>
<keyword evidence="1" id="KW-0175">Coiled coil</keyword>
<dbReference type="HOGENOM" id="CLU_136587_0_0_7"/>
<reference evidence="3" key="2">
    <citation type="submission" date="2011-03" db="EMBL/GenBank/DDBJ databases">
        <title>The complete genome of Hippea maritima DSM 10411.</title>
        <authorList>
            <consortium name="US DOE Joint Genome Institute (JGI-PGF)"/>
            <person name="Lucas S."/>
            <person name="Copeland A."/>
            <person name="Lapidus A."/>
            <person name="Bruce D."/>
            <person name="Goodwin L."/>
            <person name="Pitluck S."/>
            <person name="Peters L."/>
            <person name="Kyrpides N."/>
            <person name="Mavromatis K."/>
            <person name="Pagani I."/>
            <person name="Ivanova N."/>
            <person name="Mikhailova N."/>
            <person name="Lu M."/>
            <person name="Detter J.C."/>
            <person name="Tapia R."/>
            <person name="Han C."/>
            <person name="Land M."/>
            <person name="Hauser L."/>
            <person name="Markowitz V."/>
            <person name="Cheng J.-F."/>
            <person name="Hugenholtz P."/>
            <person name="Woyke T."/>
            <person name="Wu D."/>
            <person name="Spring S."/>
            <person name="Schroeder M."/>
            <person name="Brambilla E."/>
            <person name="Klenk H.-P."/>
            <person name="Eisen J.A."/>
        </authorList>
    </citation>
    <scope>NUCLEOTIDE SEQUENCE [LARGE SCALE GENOMIC DNA]</scope>
    <source>
        <strain evidence="3">ATCC 700847 / DSM 10411 / MH2</strain>
    </source>
</reference>
<evidence type="ECO:0000313" key="3">
    <source>
        <dbReference type="Proteomes" id="UP000008139"/>
    </source>
</evidence>
<protein>
    <submittedName>
        <fullName evidence="2">Uncharacterized protein</fullName>
    </submittedName>
</protein>